<evidence type="ECO:0000256" key="2">
    <source>
        <dbReference type="ARBA" id="ARBA00010575"/>
    </source>
</evidence>
<evidence type="ECO:0000256" key="5">
    <source>
        <dbReference type="ARBA" id="ARBA00023157"/>
    </source>
</evidence>
<name>A0A6J1VL22_9SAUR</name>
<keyword evidence="5" id="KW-1015">Disulfide bond</keyword>
<dbReference type="Proteomes" id="UP000504612">
    <property type="component" value="Unplaced"/>
</dbReference>
<evidence type="ECO:0000256" key="1">
    <source>
        <dbReference type="ARBA" id="ARBA00004613"/>
    </source>
</evidence>
<reference evidence="8" key="1">
    <citation type="submission" date="2025-08" db="UniProtKB">
        <authorList>
            <consortium name="RefSeq"/>
        </authorList>
    </citation>
    <scope>IDENTIFICATION</scope>
</reference>
<dbReference type="GO" id="GO:0005576">
    <property type="term" value="C:extracellular region"/>
    <property type="evidence" value="ECO:0007669"/>
    <property type="project" value="UniProtKB-SubCell"/>
</dbReference>
<gene>
    <name evidence="8" type="primary">ADM2</name>
</gene>
<evidence type="ECO:0000256" key="3">
    <source>
        <dbReference type="ARBA" id="ARBA00022525"/>
    </source>
</evidence>
<dbReference type="GO" id="GO:0005179">
    <property type="term" value="F:hormone activity"/>
    <property type="evidence" value="ECO:0007669"/>
    <property type="project" value="InterPro"/>
</dbReference>
<comment type="similarity">
    <text evidence="2">Belongs to the adrenomedullin family.</text>
</comment>
<proteinExistence type="inferred from homology"/>
<feature type="signal peptide" evidence="6">
    <location>
        <begin position="1"/>
        <end position="33"/>
    </location>
</feature>
<dbReference type="GO" id="GO:0003073">
    <property type="term" value="P:regulation of systemic arterial blood pressure"/>
    <property type="evidence" value="ECO:0007669"/>
    <property type="project" value="TreeGrafter"/>
</dbReference>
<dbReference type="RefSeq" id="XP_026543660.1">
    <property type="nucleotide sequence ID" value="XM_026687875.1"/>
</dbReference>
<keyword evidence="3" id="KW-0964">Secreted</keyword>
<comment type="subcellular location">
    <subcellularLocation>
        <location evidence="1">Secreted</location>
    </subcellularLocation>
</comment>
<protein>
    <submittedName>
        <fullName evidence="8">ADM2</fullName>
    </submittedName>
</protein>
<evidence type="ECO:0000313" key="8">
    <source>
        <dbReference type="RefSeq" id="XP_026543660.1"/>
    </source>
</evidence>
<organism evidence="7 8">
    <name type="scientific">Notechis scutatus</name>
    <name type="common">mainland tiger snake</name>
    <dbReference type="NCBI Taxonomy" id="8663"/>
    <lineage>
        <taxon>Eukaryota</taxon>
        <taxon>Metazoa</taxon>
        <taxon>Chordata</taxon>
        <taxon>Craniata</taxon>
        <taxon>Vertebrata</taxon>
        <taxon>Euteleostomi</taxon>
        <taxon>Lepidosauria</taxon>
        <taxon>Squamata</taxon>
        <taxon>Bifurcata</taxon>
        <taxon>Unidentata</taxon>
        <taxon>Episquamata</taxon>
        <taxon>Toxicofera</taxon>
        <taxon>Serpentes</taxon>
        <taxon>Colubroidea</taxon>
        <taxon>Elapidae</taxon>
        <taxon>Hydrophiinae</taxon>
        <taxon>Notechis</taxon>
    </lineage>
</organism>
<keyword evidence="7" id="KW-1185">Reference proteome</keyword>
<dbReference type="InterPro" id="IPR051665">
    <property type="entry name" value="Adrenomedullin-reg_peptide"/>
</dbReference>
<dbReference type="GO" id="GO:0010460">
    <property type="term" value="P:positive regulation of heart rate"/>
    <property type="evidence" value="ECO:0007669"/>
    <property type="project" value="TreeGrafter"/>
</dbReference>
<dbReference type="GeneID" id="113425654"/>
<keyword evidence="4 6" id="KW-0732">Signal</keyword>
<dbReference type="CTD" id="79924"/>
<evidence type="ECO:0000256" key="6">
    <source>
        <dbReference type="SAM" id="SignalP"/>
    </source>
</evidence>
<dbReference type="GO" id="GO:0007189">
    <property type="term" value="P:adenylate cyclase-activating G protein-coupled receptor signaling pathway"/>
    <property type="evidence" value="ECO:0007669"/>
    <property type="project" value="TreeGrafter"/>
</dbReference>
<dbReference type="AlphaFoldDB" id="A0A6J1VL22"/>
<dbReference type="Pfam" id="PF00214">
    <property type="entry name" value="Calc_CGRP_IAPP"/>
    <property type="match status" value="1"/>
</dbReference>
<feature type="chain" id="PRO_5026717222" evidence="6">
    <location>
        <begin position="34"/>
        <end position="170"/>
    </location>
</feature>
<dbReference type="PANTHER" id="PTHR23414:SF2">
    <property type="entry name" value="PROTEIN ADM2"/>
    <property type="match status" value="1"/>
</dbReference>
<dbReference type="PANTHER" id="PTHR23414">
    <property type="entry name" value="ADRENOMEDULLIN, ADM"/>
    <property type="match status" value="1"/>
</dbReference>
<sequence length="170" mass="18930">MKRQSPAGQSCISRRHFLPLLLLLFLHLPAAELESCCPPAPSGRGARLSLPRKPWDSNHPSTWLPKGLSKKNGVPWLAQKQPGMADSLLSLRELPRPRLNSLQLGYGPLPRPALMLALHRKRRAAQLMRVGCALGTCQVQNLRHRLWQLKGQLGRQDSSPISLHSPHSYG</sequence>
<dbReference type="InterPro" id="IPR021116">
    <property type="entry name" value="Calcitonin/adrenomedullin"/>
</dbReference>
<dbReference type="KEGG" id="nss:113425654"/>
<evidence type="ECO:0000313" key="7">
    <source>
        <dbReference type="Proteomes" id="UP000504612"/>
    </source>
</evidence>
<accession>A0A6J1VL22</accession>
<evidence type="ECO:0000256" key="4">
    <source>
        <dbReference type="ARBA" id="ARBA00022729"/>
    </source>
</evidence>